<dbReference type="EMBL" id="FWYF01000002">
    <property type="protein sequence ID" value="SMD34855.1"/>
    <property type="molecule type" value="Genomic_DNA"/>
</dbReference>
<name>A0A1W2GDY0_REIFA</name>
<sequence length="175" mass="19467">MMKYIQYLALSLFLSSCDSGDFFSVPNEGGDGNYNYDSSSIYFDDRGDQSERGRNTGSFDMSLAGSEAYLSIYPRLGWSYDLVLINLTEHTLSNGSVVTSFSIQRNTQYINGAYSDDDEFRVDGTRTIDLEDNGSTIGTYDGLIYENGEIVFEFESINISSGAYTITTINAYLVD</sequence>
<dbReference type="AlphaFoldDB" id="A0A1W2GDY0"/>
<keyword evidence="2" id="KW-1185">Reference proteome</keyword>
<reference evidence="1 2" key="1">
    <citation type="submission" date="2017-04" db="EMBL/GenBank/DDBJ databases">
        <authorList>
            <person name="Afonso C.L."/>
            <person name="Miller P.J."/>
            <person name="Scott M.A."/>
            <person name="Spackman E."/>
            <person name="Goraichik I."/>
            <person name="Dimitrov K.M."/>
            <person name="Suarez D.L."/>
            <person name="Swayne D.E."/>
        </authorList>
    </citation>
    <scope>NUCLEOTIDE SEQUENCE [LARGE SCALE GENOMIC DNA]</scope>
    <source>
        <strain evidence="1 2">DSM 26133</strain>
    </source>
</reference>
<dbReference type="RefSeq" id="WP_084372873.1">
    <property type="nucleotide sequence ID" value="NZ_FWYF01000002.1"/>
</dbReference>
<dbReference type="STRING" id="692418.SAMN04488029_2209"/>
<dbReference type="Proteomes" id="UP000192472">
    <property type="component" value="Unassembled WGS sequence"/>
</dbReference>
<proteinExistence type="predicted"/>
<evidence type="ECO:0000313" key="1">
    <source>
        <dbReference type="EMBL" id="SMD34855.1"/>
    </source>
</evidence>
<dbReference type="OrthoDB" id="654858at2"/>
<accession>A0A1W2GDY0</accession>
<gene>
    <name evidence="1" type="ORF">SAMN04488029_2209</name>
</gene>
<evidence type="ECO:0000313" key="2">
    <source>
        <dbReference type="Proteomes" id="UP000192472"/>
    </source>
</evidence>
<protein>
    <submittedName>
        <fullName evidence="1">Uncharacterized protein</fullName>
    </submittedName>
</protein>
<dbReference type="PROSITE" id="PS51257">
    <property type="entry name" value="PROKAR_LIPOPROTEIN"/>
    <property type="match status" value="1"/>
</dbReference>
<organism evidence="1 2">
    <name type="scientific">Reichenbachiella faecimaris</name>
    <dbReference type="NCBI Taxonomy" id="692418"/>
    <lineage>
        <taxon>Bacteria</taxon>
        <taxon>Pseudomonadati</taxon>
        <taxon>Bacteroidota</taxon>
        <taxon>Cytophagia</taxon>
        <taxon>Cytophagales</taxon>
        <taxon>Reichenbachiellaceae</taxon>
        <taxon>Reichenbachiella</taxon>
    </lineage>
</organism>